<evidence type="ECO:0008006" key="3">
    <source>
        <dbReference type="Google" id="ProtNLM"/>
    </source>
</evidence>
<evidence type="ECO:0000313" key="1">
    <source>
        <dbReference type="EMBL" id="QTE24226.1"/>
    </source>
</evidence>
<dbReference type="EMBL" id="CP071869">
    <property type="protein sequence ID" value="QTE24226.1"/>
    <property type="molecule type" value="Genomic_DNA"/>
</dbReference>
<keyword evidence="2" id="KW-1185">Reference proteome</keyword>
<dbReference type="Proteomes" id="UP000663920">
    <property type="component" value="Chromosome"/>
</dbReference>
<dbReference type="AlphaFoldDB" id="A0A975H861"/>
<reference evidence="1 2" key="1">
    <citation type="submission" date="2021-03" db="EMBL/GenBank/DDBJ databases">
        <title>Complete genome of Polaribacter_sp.SM13.</title>
        <authorList>
            <person name="Jeong S.W."/>
            <person name="Bae J.W."/>
        </authorList>
    </citation>
    <scope>NUCLEOTIDE SEQUENCE [LARGE SCALE GENOMIC DNA]</scope>
    <source>
        <strain evidence="1 2">SM13</strain>
    </source>
</reference>
<evidence type="ECO:0000313" key="2">
    <source>
        <dbReference type="Proteomes" id="UP000663920"/>
    </source>
</evidence>
<dbReference type="KEGG" id="pcea:J3359_08175"/>
<accession>A0A975H861</accession>
<dbReference type="PROSITE" id="PS51257">
    <property type="entry name" value="PROKAR_LIPOPROTEIN"/>
    <property type="match status" value="1"/>
</dbReference>
<proteinExistence type="predicted"/>
<dbReference type="RefSeq" id="WP_208080202.1">
    <property type="nucleotide sequence ID" value="NZ_CP071869.1"/>
</dbReference>
<protein>
    <recommendedName>
        <fullName evidence="3">Lipoprotein</fullName>
    </recommendedName>
</protein>
<organism evidence="1 2">
    <name type="scientific">Polaribacter cellanae</name>
    <dbReference type="NCBI Taxonomy" id="2818493"/>
    <lineage>
        <taxon>Bacteria</taxon>
        <taxon>Pseudomonadati</taxon>
        <taxon>Bacteroidota</taxon>
        <taxon>Flavobacteriia</taxon>
        <taxon>Flavobacteriales</taxon>
        <taxon>Flavobacteriaceae</taxon>
    </lineage>
</organism>
<sequence>MKKLLPVLIILIFIATSCKKKTDSENENVTELIETKIDTEKTQIVEKKREKVIPEYSTVEKPKISKADYLNFFKDVLRTDGMIVNKPIKIFPMESKYWNADLMRLTEKDKDSSLSELIDKNDISFIYEQTELQKGIVLKPKNIPRKKIERKYLDDLLEKVDLETYWNEIYKMGSGYYSIELPLFSIDKKIAFFRYSYSCGSLCANSGTYIYKKINGKWEWIGGIGPEIVS</sequence>
<name>A0A975H861_9FLAO</name>
<gene>
    <name evidence="1" type="ORF">J3359_08175</name>
</gene>